<evidence type="ECO:0000259" key="2">
    <source>
        <dbReference type="Pfam" id="PF13590"/>
    </source>
</evidence>
<feature type="domain" description="DUF4136" evidence="2">
    <location>
        <begin position="20"/>
        <end position="172"/>
    </location>
</feature>
<organism evidence="3 4">
    <name type="scientific">Marinobacter salinus</name>
    <dbReference type="NCBI Taxonomy" id="1874317"/>
    <lineage>
        <taxon>Bacteria</taxon>
        <taxon>Pseudomonadati</taxon>
        <taxon>Pseudomonadota</taxon>
        <taxon>Gammaproteobacteria</taxon>
        <taxon>Pseudomonadales</taxon>
        <taxon>Marinobacteraceae</taxon>
        <taxon>Marinobacter</taxon>
    </lineage>
</organism>
<dbReference type="KEGG" id="msq:BKP64_01485"/>
<dbReference type="Pfam" id="PF13590">
    <property type="entry name" value="DUF4136"/>
    <property type="match status" value="1"/>
</dbReference>
<dbReference type="InterPro" id="IPR025411">
    <property type="entry name" value="DUF4136"/>
</dbReference>
<gene>
    <name evidence="3" type="ORF">BKP64_01485</name>
</gene>
<evidence type="ECO:0000313" key="4">
    <source>
        <dbReference type="Proteomes" id="UP000177445"/>
    </source>
</evidence>
<feature type="signal peptide" evidence="1">
    <location>
        <begin position="1"/>
        <end position="17"/>
    </location>
</feature>
<name>A0A1D9GRG5_9GAMM</name>
<evidence type="ECO:0000256" key="1">
    <source>
        <dbReference type="SAM" id="SignalP"/>
    </source>
</evidence>
<keyword evidence="4" id="KW-1185">Reference proteome</keyword>
<dbReference type="STRING" id="1874317.BKP64_01485"/>
<dbReference type="AlphaFoldDB" id="A0A1D9GRG5"/>
<reference evidence="3 4" key="1">
    <citation type="submission" date="2016-10" db="EMBL/GenBank/DDBJ databases">
        <title>Marinobacter salinus sp. nov., a moderately halophilic bacterium isolated from a tidal flat environment.</title>
        <authorList>
            <person name="Park S.-J."/>
        </authorList>
    </citation>
    <scope>NUCLEOTIDE SEQUENCE [LARGE SCALE GENOMIC DNA]</scope>
    <source>
        <strain evidence="3 4">Hb8</strain>
    </source>
</reference>
<dbReference type="Proteomes" id="UP000177445">
    <property type="component" value="Chromosome"/>
</dbReference>
<proteinExistence type="predicted"/>
<dbReference type="RefSeq" id="WP_070973504.1">
    <property type="nucleotide sequence ID" value="NZ_CP017715.1"/>
</dbReference>
<sequence>MRVLMMSMLVLALTGCAGNVVTDYNSSVVFGNFSSWSFAENAGSSAFVSLDGSRVQSALERELNRKALRKVPENEADLLVNWQIVEEDRLEQSGVGLGFGFGTGRFGWALAAPPPVREITEGKLVVELVDTGSDQVVWRAASRRYLNENQSPETRRELIDEVVSEMFSKYPPGIQ</sequence>
<protein>
    <recommendedName>
        <fullName evidence="2">DUF4136 domain-containing protein</fullName>
    </recommendedName>
</protein>
<keyword evidence="1" id="KW-0732">Signal</keyword>
<accession>A0A1D9GRG5</accession>
<dbReference type="Gene3D" id="3.30.160.670">
    <property type="match status" value="1"/>
</dbReference>
<dbReference type="EMBL" id="CP017715">
    <property type="protein sequence ID" value="AOY90101.1"/>
    <property type="molecule type" value="Genomic_DNA"/>
</dbReference>
<feature type="chain" id="PRO_5009442194" description="DUF4136 domain-containing protein" evidence="1">
    <location>
        <begin position="18"/>
        <end position="175"/>
    </location>
</feature>
<evidence type="ECO:0000313" key="3">
    <source>
        <dbReference type="EMBL" id="AOY90101.1"/>
    </source>
</evidence>
<dbReference type="PROSITE" id="PS51257">
    <property type="entry name" value="PROKAR_LIPOPROTEIN"/>
    <property type="match status" value="1"/>
</dbReference>